<dbReference type="PROSITE" id="PS51012">
    <property type="entry name" value="ABC_TM2"/>
    <property type="match status" value="1"/>
</dbReference>
<name>A0A1G2DX71_9BACT</name>
<dbReference type="InterPro" id="IPR000412">
    <property type="entry name" value="ABC_2_transport"/>
</dbReference>
<gene>
    <name evidence="7" type="ORF">A2V72_00555</name>
</gene>
<feature type="transmembrane region" description="Helical" evidence="5">
    <location>
        <begin position="167"/>
        <end position="186"/>
    </location>
</feature>
<dbReference type="GO" id="GO:0140359">
    <property type="term" value="F:ABC-type transporter activity"/>
    <property type="evidence" value="ECO:0007669"/>
    <property type="project" value="InterPro"/>
</dbReference>
<evidence type="ECO:0000256" key="2">
    <source>
        <dbReference type="ARBA" id="ARBA00022692"/>
    </source>
</evidence>
<dbReference type="PANTHER" id="PTHR43229:SF2">
    <property type="entry name" value="NODULATION PROTEIN J"/>
    <property type="match status" value="1"/>
</dbReference>
<dbReference type="PRINTS" id="PR00164">
    <property type="entry name" value="ABC2TRNSPORT"/>
</dbReference>
<comment type="subcellular location">
    <subcellularLocation>
        <location evidence="5">Cell membrane</location>
        <topology evidence="5">Multi-pass membrane protein</topology>
    </subcellularLocation>
    <subcellularLocation>
        <location evidence="1">Membrane</location>
        <topology evidence="1">Multi-pass membrane protein</topology>
    </subcellularLocation>
</comment>
<feature type="transmembrane region" description="Helical" evidence="5">
    <location>
        <begin position="20"/>
        <end position="40"/>
    </location>
</feature>
<dbReference type="AlphaFoldDB" id="A0A1G2DX71"/>
<proteinExistence type="inferred from homology"/>
<keyword evidence="4 5" id="KW-0472">Membrane</keyword>
<dbReference type="Proteomes" id="UP000178893">
    <property type="component" value="Unassembled WGS sequence"/>
</dbReference>
<feature type="transmembrane region" description="Helical" evidence="5">
    <location>
        <begin position="219"/>
        <end position="243"/>
    </location>
</feature>
<dbReference type="Pfam" id="PF01061">
    <property type="entry name" value="ABC2_membrane"/>
    <property type="match status" value="1"/>
</dbReference>
<protein>
    <recommendedName>
        <fullName evidence="5">Transport permease protein</fullName>
    </recommendedName>
</protein>
<evidence type="ECO:0000256" key="5">
    <source>
        <dbReference type="RuleBase" id="RU361157"/>
    </source>
</evidence>
<dbReference type="EMBL" id="MHLW01000021">
    <property type="protein sequence ID" value="OGZ17972.1"/>
    <property type="molecule type" value="Genomic_DNA"/>
</dbReference>
<feature type="transmembrane region" description="Helical" evidence="5">
    <location>
        <begin position="52"/>
        <end position="78"/>
    </location>
</feature>
<evidence type="ECO:0000313" key="7">
    <source>
        <dbReference type="EMBL" id="OGZ17972.1"/>
    </source>
</evidence>
<dbReference type="InterPro" id="IPR051784">
    <property type="entry name" value="Nod_factor_ABC_transporter"/>
</dbReference>
<feature type="transmembrane region" description="Helical" evidence="5">
    <location>
        <begin position="99"/>
        <end position="126"/>
    </location>
</feature>
<feature type="domain" description="ABC transmembrane type-2" evidence="6">
    <location>
        <begin position="20"/>
        <end position="246"/>
    </location>
</feature>
<accession>A0A1G2DX71</accession>
<sequence length="248" mass="27037">MDVIYILWLRQLKRYFRSKARVIGSLGQPILFLIALGFGFGPIFQQAGGGNYIQFLTPGIIAMSILFIAIFSGIEIIWDKQFGFLKEMLVAPVSRFQIMIGRTLGGATVATLQGIIVLLLSFIVGFRPGNIIMLPLGFLFMFLIALLFTALGTAIASVLEDMQGFQLIMNFLVMPLFFLSGALFPLQGLPKMIGVIASIDPLSYGVDGLRGTLVNGAHFGIGLDFLVLGAITAILLFIGSYLFSKIQI</sequence>
<keyword evidence="5" id="KW-1003">Cell membrane</keyword>
<keyword evidence="3 5" id="KW-1133">Transmembrane helix</keyword>
<dbReference type="PANTHER" id="PTHR43229">
    <property type="entry name" value="NODULATION PROTEIN J"/>
    <property type="match status" value="1"/>
</dbReference>
<keyword evidence="5" id="KW-0813">Transport</keyword>
<comment type="similarity">
    <text evidence="5">Belongs to the ABC-2 integral membrane protein family.</text>
</comment>
<dbReference type="InterPro" id="IPR047817">
    <property type="entry name" value="ABC2_TM_bact-type"/>
</dbReference>
<comment type="caution">
    <text evidence="7">The sequence shown here is derived from an EMBL/GenBank/DDBJ whole genome shotgun (WGS) entry which is preliminary data.</text>
</comment>
<evidence type="ECO:0000259" key="6">
    <source>
        <dbReference type="PROSITE" id="PS51012"/>
    </source>
</evidence>
<feature type="transmembrane region" description="Helical" evidence="5">
    <location>
        <begin position="132"/>
        <end position="155"/>
    </location>
</feature>
<evidence type="ECO:0000256" key="4">
    <source>
        <dbReference type="ARBA" id="ARBA00023136"/>
    </source>
</evidence>
<evidence type="ECO:0000256" key="3">
    <source>
        <dbReference type="ARBA" id="ARBA00022989"/>
    </source>
</evidence>
<organism evidence="7 8">
    <name type="scientific">Candidatus Nealsonbacteria bacterium RBG_13_37_56</name>
    <dbReference type="NCBI Taxonomy" id="1801661"/>
    <lineage>
        <taxon>Bacteria</taxon>
        <taxon>Candidatus Nealsoniibacteriota</taxon>
    </lineage>
</organism>
<evidence type="ECO:0000256" key="1">
    <source>
        <dbReference type="ARBA" id="ARBA00004141"/>
    </source>
</evidence>
<keyword evidence="2 5" id="KW-0812">Transmembrane</keyword>
<dbReference type="PIRSF" id="PIRSF006648">
    <property type="entry name" value="DrrB"/>
    <property type="match status" value="1"/>
</dbReference>
<dbReference type="InterPro" id="IPR013525">
    <property type="entry name" value="ABC2_TM"/>
</dbReference>
<dbReference type="GO" id="GO:0043190">
    <property type="term" value="C:ATP-binding cassette (ABC) transporter complex"/>
    <property type="evidence" value="ECO:0007669"/>
    <property type="project" value="InterPro"/>
</dbReference>
<evidence type="ECO:0000313" key="8">
    <source>
        <dbReference type="Proteomes" id="UP000178893"/>
    </source>
</evidence>
<reference evidence="7 8" key="1">
    <citation type="journal article" date="2016" name="Nat. Commun.">
        <title>Thousands of microbial genomes shed light on interconnected biogeochemical processes in an aquifer system.</title>
        <authorList>
            <person name="Anantharaman K."/>
            <person name="Brown C.T."/>
            <person name="Hug L.A."/>
            <person name="Sharon I."/>
            <person name="Castelle C.J."/>
            <person name="Probst A.J."/>
            <person name="Thomas B.C."/>
            <person name="Singh A."/>
            <person name="Wilkins M.J."/>
            <person name="Karaoz U."/>
            <person name="Brodie E.L."/>
            <person name="Williams K.H."/>
            <person name="Hubbard S.S."/>
            <person name="Banfield J.F."/>
        </authorList>
    </citation>
    <scope>NUCLEOTIDE SEQUENCE [LARGE SCALE GENOMIC DNA]</scope>
</reference>